<dbReference type="Proteomes" id="UP001500390">
    <property type="component" value="Unassembled WGS sequence"/>
</dbReference>
<name>A0ABP8KCY5_9MICO</name>
<evidence type="ECO:0000313" key="2">
    <source>
        <dbReference type="Proteomes" id="UP001500390"/>
    </source>
</evidence>
<accession>A0ABP8KCY5</accession>
<evidence type="ECO:0000313" key="1">
    <source>
        <dbReference type="EMBL" id="GAA4404045.1"/>
    </source>
</evidence>
<gene>
    <name evidence="1" type="ORF">GCM10023153_34490</name>
</gene>
<comment type="caution">
    <text evidence="1">The sequence shown here is derived from an EMBL/GenBank/DDBJ whole genome shotgun (WGS) entry which is preliminary data.</text>
</comment>
<sequence length="72" mass="7771">MGNGGFGSDLWKNVQAVKLGRHGGIEAPVRANSRQGIVLGQDAVAKSDAAEAIAAPATDRKARRRWSRLFRR</sequence>
<keyword evidence="2" id="KW-1185">Reference proteome</keyword>
<dbReference type="EMBL" id="BAABFX010000055">
    <property type="protein sequence ID" value="GAA4404045.1"/>
    <property type="molecule type" value="Genomic_DNA"/>
</dbReference>
<dbReference type="RefSeq" id="WP_159901185.1">
    <property type="nucleotide sequence ID" value="NZ_VMSB01000001.1"/>
</dbReference>
<protein>
    <submittedName>
        <fullName evidence="1">Uncharacterized protein</fullName>
    </submittedName>
</protein>
<organism evidence="1 2">
    <name type="scientific">Ornithinibacter aureus</name>
    <dbReference type="NCBI Taxonomy" id="622664"/>
    <lineage>
        <taxon>Bacteria</taxon>
        <taxon>Bacillati</taxon>
        <taxon>Actinomycetota</taxon>
        <taxon>Actinomycetes</taxon>
        <taxon>Micrococcales</taxon>
        <taxon>Intrasporangiaceae</taxon>
        <taxon>Ornithinibacter</taxon>
    </lineage>
</organism>
<proteinExistence type="predicted"/>
<reference evidence="2" key="1">
    <citation type="journal article" date="2019" name="Int. J. Syst. Evol. Microbiol.">
        <title>The Global Catalogue of Microorganisms (GCM) 10K type strain sequencing project: providing services to taxonomists for standard genome sequencing and annotation.</title>
        <authorList>
            <consortium name="The Broad Institute Genomics Platform"/>
            <consortium name="The Broad Institute Genome Sequencing Center for Infectious Disease"/>
            <person name="Wu L."/>
            <person name="Ma J."/>
        </authorList>
    </citation>
    <scope>NUCLEOTIDE SEQUENCE [LARGE SCALE GENOMIC DNA]</scope>
    <source>
        <strain evidence="2">JCM 17738</strain>
    </source>
</reference>